<reference evidence="1 2" key="1">
    <citation type="submission" date="2020-08" db="EMBL/GenBank/DDBJ databases">
        <title>Sequencing the genomes of 1000 actinobacteria strains.</title>
        <authorList>
            <person name="Klenk H.-P."/>
        </authorList>
    </citation>
    <scope>NUCLEOTIDE SEQUENCE [LARGE SCALE GENOMIC DNA]</scope>
    <source>
        <strain evidence="1 2">DSM 22242</strain>
    </source>
</reference>
<dbReference type="Proteomes" id="UP000530850">
    <property type="component" value="Unassembled WGS sequence"/>
</dbReference>
<comment type="caution">
    <text evidence="1">The sequence shown here is derived from an EMBL/GenBank/DDBJ whole genome shotgun (WGS) entry which is preliminary data.</text>
</comment>
<proteinExistence type="predicted"/>
<sequence>MEVDVDWDDSVGGYGVCYYCPDESHIDQSQGDSDIDGFFEYGVSDALREMLEDEGIGGETMSF</sequence>
<dbReference type="RefSeq" id="WP_148041086.1">
    <property type="nucleotide sequence ID" value="NZ_JACHYA010000003.1"/>
</dbReference>
<organism evidence="1 2">
    <name type="scientific">Parvibacter caecicola</name>
    <dbReference type="NCBI Taxonomy" id="747645"/>
    <lineage>
        <taxon>Bacteria</taxon>
        <taxon>Bacillati</taxon>
        <taxon>Actinomycetota</taxon>
        <taxon>Coriobacteriia</taxon>
        <taxon>Coriobacteriales</taxon>
        <taxon>Coriobacteriaceae</taxon>
        <taxon>Parvibacter</taxon>
    </lineage>
</organism>
<dbReference type="GeneID" id="93357703"/>
<protein>
    <submittedName>
        <fullName evidence="1">Uncharacterized protein</fullName>
    </submittedName>
</protein>
<dbReference type="AlphaFoldDB" id="A0A7W5D214"/>
<gene>
    <name evidence="1" type="ORF">FHR31_001246</name>
</gene>
<accession>A0A7W5D214</accession>
<evidence type="ECO:0000313" key="1">
    <source>
        <dbReference type="EMBL" id="MBB3171428.1"/>
    </source>
</evidence>
<name>A0A7W5D214_9ACTN</name>
<evidence type="ECO:0000313" key="2">
    <source>
        <dbReference type="Proteomes" id="UP000530850"/>
    </source>
</evidence>
<dbReference type="EMBL" id="JACHYA010000003">
    <property type="protein sequence ID" value="MBB3171428.1"/>
    <property type="molecule type" value="Genomic_DNA"/>
</dbReference>